<proteinExistence type="predicted"/>
<accession>H8G7E6</accession>
<dbReference type="HOGENOM" id="CLU_067089_3_0_11"/>
<evidence type="ECO:0000313" key="1">
    <source>
        <dbReference type="EMBL" id="EHY89341.1"/>
    </source>
</evidence>
<reference evidence="1 2" key="1">
    <citation type="journal article" date="2012" name="Stand. Genomic Sci.">
        <title>Genome sequence of the soil bacterium Saccharomonospora azurea type strain (NA-128(T)).</title>
        <authorList>
            <person name="Klenk H.P."/>
            <person name="Held B."/>
            <person name="Lucas S."/>
            <person name="Lapidus A."/>
            <person name="Copeland A."/>
            <person name="Hammon N."/>
            <person name="Pitluck S."/>
            <person name="Goodwin L.A."/>
            <person name="Han C."/>
            <person name="Tapia R."/>
            <person name="Brambilla E.M."/>
            <person name="Potter G."/>
            <person name="Land M."/>
            <person name="Ivanova N."/>
            <person name="Rohde M."/>
            <person name="Goker M."/>
            <person name="Detter J.C."/>
            <person name="Kyrpides N.C."/>
            <person name="Woyke T."/>
        </authorList>
    </citation>
    <scope>NUCLEOTIDE SEQUENCE [LARGE SCALE GENOMIC DNA]</scope>
    <source>
        <strain evidence="1 2">NA-128</strain>
    </source>
</reference>
<protein>
    <submittedName>
        <fullName evidence="1">Abi-like protein</fullName>
    </submittedName>
</protein>
<name>H8G7E6_9PSEU</name>
<dbReference type="AlphaFoldDB" id="H8G7E6"/>
<organism evidence="1 2">
    <name type="scientific">Saccharomonospora azurea NA-128</name>
    <dbReference type="NCBI Taxonomy" id="882081"/>
    <lineage>
        <taxon>Bacteria</taxon>
        <taxon>Bacillati</taxon>
        <taxon>Actinomycetota</taxon>
        <taxon>Actinomycetes</taxon>
        <taxon>Pseudonocardiales</taxon>
        <taxon>Pseudonocardiaceae</taxon>
        <taxon>Saccharomonospora</taxon>
    </lineage>
</organism>
<sequence>MPYHQVAPPPSLSGLLSVERMGTFERLARQQSATALELYVLDVELSSAFMADLALAEVILRNAMNDQLSAYFGARWYRLDHLFDKRSRAAIKRAWRDGKCADDAPPGKLIAQLTLGFWVNLLDSGGRADQPPHDRKCSYDNLLWRPCLRLAFPHGTGKRSDQHTLAKRVHTLRNRVTHHEPVIGGIPIPGTRRRRTLPDAHHDILTLMGTIDPGLADWMHRHSRVPALLAATSEPAQGLP</sequence>
<evidence type="ECO:0000313" key="2">
    <source>
        <dbReference type="Proteomes" id="UP000004705"/>
    </source>
</evidence>
<keyword evidence="2" id="KW-1185">Reference proteome</keyword>
<dbReference type="EMBL" id="CM001466">
    <property type="protein sequence ID" value="EHY89341.1"/>
    <property type="molecule type" value="Genomic_DNA"/>
</dbReference>
<dbReference type="RefSeq" id="WP_005441870.1">
    <property type="nucleotide sequence ID" value="NZ_CM001466.1"/>
</dbReference>
<gene>
    <name evidence="1" type="ORF">SacazDRAFT_02437</name>
</gene>
<dbReference type="Proteomes" id="UP000004705">
    <property type="component" value="Chromosome"/>
</dbReference>